<evidence type="ECO:0000313" key="3">
    <source>
        <dbReference type="EMBL" id="KJA28501.1"/>
    </source>
</evidence>
<name>A0A0D2PJ78_HYPSF</name>
<dbReference type="PANTHER" id="PTHR14464:SF4">
    <property type="entry name" value="EXONUCLEASE V"/>
    <property type="match status" value="1"/>
</dbReference>
<protein>
    <recommendedName>
        <fullName evidence="5">Exonuclease V</fullName>
    </recommendedName>
</protein>
<feature type="region of interest" description="Disordered" evidence="2">
    <location>
        <begin position="279"/>
        <end position="348"/>
    </location>
</feature>
<dbReference type="GO" id="GO:0005739">
    <property type="term" value="C:mitochondrion"/>
    <property type="evidence" value="ECO:0007669"/>
    <property type="project" value="TreeGrafter"/>
</dbReference>
<reference evidence="4" key="1">
    <citation type="submission" date="2014-04" db="EMBL/GenBank/DDBJ databases">
        <title>Evolutionary Origins and Diversification of the Mycorrhizal Mutualists.</title>
        <authorList>
            <consortium name="DOE Joint Genome Institute"/>
            <consortium name="Mycorrhizal Genomics Consortium"/>
            <person name="Kohler A."/>
            <person name="Kuo A."/>
            <person name="Nagy L.G."/>
            <person name="Floudas D."/>
            <person name="Copeland A."/>
            <person name="Barry K.W."/>
            <person name="Cichocki N."/>
            <person name="Veneault-Fourrey C."/>
            <person name="LaButti K."/>
            <person name="Lindquist E.A."/>
            <person name="Lipzen A."/>
            <person name="Lundell T."/>
            <person name="Morin E."/>
            <person name="Murat C."/>
            <person name="Riley R."/>
            <person name="Ohm R."/>
            <person name="Sun H."/>
            <person name="Tunlid A."/>
            <person name="Henrissat B."/>
            <person name="Grigoriev I.V."/>
            <person name="Hibbett D.S."/>
            <person name="Martin F."/>
        </authorList>
    </citation>
    <scope>NUCLEOTIDE SEQUENCE [LARGE SCALE GENOMIC DNA]</scope>
    <source>
        <strain evidence="4">FD-334 SS-4</strain>
    </source>
</reference>
<dbReference type="PANTHER" id="PTHR14464">
    <property type="entry name" value="EXONUCLEASE V"/>
    <property type="match status" value="1"/>
</dbReference>
<evidence type="ECO:0000256" key="2">
    <source>
        <dbReference type="SAM" id="MobiDB-lite"/>
    </source>
</evidence>
<dbReference type="Pfam" id="PF09810">
    <property type="entry name" value="Exo5"/>
    <property type="match status" value="2"/>
</dbReference>
<dbReference type="EMBL" id="KN817521">
    <property type="protein sequence ID" value="KJA28501.1"/>
    <property type="molecule type" value="Genomic_DNA"/>
</dbReference>
<dbReference type="OMA" id="DIMDAWK"/>
<dbReference type="Proteomes" id="UP000054270">
    <property type="component" value="Unassembled WGS sequence"/>
</dbReference>
<comment type="similarity">
    <text evidence="1">Belongs to the EXO5 family.</text>
</comment>
<dbReference type="GO" id="GO:0005634">
    <property type="term" value="C:nucleus"/>
    <property type="evidence" value="ECO:0007669"/>
    <property type="project" value="TreeGrafter"/>
</dbReference>
<dbReference type="InterPro" id="IPR019190">
    <property type="entry name" value="EXOV"/>
</dbReference>
<evidence type="ECO:0000256" key="1">
    <source>
        <dbReference type="ARBA" id="ARBA00009797"/>
    </source>
</evidence>
<keyword evidence="4" id="KW-1185">Reference proteome</keyword>
<dbReference type="GO" id="GO:0045145">
    <property type="term" value="F:single-stranded DNA 5'-3' DNA exonuclease activity"/>
    <property type="evidence" value="ECO:0007669"/>
    <property type="project" value="InterPro"/>
</dbReference>
<dbReference type="AlphaFoldDB" id="A0A0D2PJ78"/>
<evidence type="ECO:0000313" key="4">
    <source>
        <dbReference type="Proteomes" id="UP000054270"/>
    </source>
</evidence>
<proteinExistence type="inferred from homology"/>
<evidence type="ECO:0008006" key="5">
    <source>
        <dbReference type="Google" id="ProtNLM"/>
    </source>
</evidence>
<dbReference type="OrthoDB" id="354769at2759"/>
<accession>A0A0D2PJ78</accession>
<sequence length="662" mass="73526">MSDTSTDEYPEFSFSFTEQDLEKLDATVASVLEKECEADVDASTEGDPVPSQTDTVPVEDLDEHVVESSFASDAFDLNLGTLSAEELDLLDAGFPLNHQSDNDGPAIEIEIEVTDLGLPPPSHSPIPSDLLAPLPAKSPLRQFRSHMSLSVSDLCAPSWCEVQYDYGLRGKRSRPVTQRPKSFVSSSGKTISPAVTVAKKNEVTTRQGLAVHKELEREIKFEELKVDITTPETRWALRLVNMIACLRGILDGFTREMPVFGILQGEVVVGIMDEVTKTETPIVPNSSGPKQHKRASDRPHSSPKSKRSKTGISPSQIPIDRFFASPGNSTSKENSEPGKWPSPSQQPIGYTLFIKDNKTRKSEYLPSEADSYSGRIQLMIYRRLLSELLTIDPPYDFNPLWNKLGLDSSEIFPTRFLVQAHLIEESDHFKTACLDDLVDSWHNLVKESNILGVSPNLELIYRLRPPPDLKGKQRATDPEPIGEDKDLAVAVAASLRDVHAGDDCEAAGPSKNKQSQPIILDTVGEAIEGVAGQYADLEDAQLQWALQQSLLPLTHISRPIPETPILQEIAEALAAKLNSGKTGKPQEENGVRRFKIIGTKHFLHNDRVLDIHLTQVLMWWKGERKPQGVSLEHSYRCSTCEYANDCEWRAEKALEHSSRKNM</sequence>
<dbReference type="GO" id="GO:0036297">
    <property type="term" value="P:interstrand cross-link repair"/>
    <property type="evidence" value="ECO:0007669"/>
    <property type="project" value="TreeGrafter"/>
</dbReference>
<organism evidence="3 4">
    <name type="scientific">Hypholoma sublateritium (strain FD-334 SS-4)</name>
    <dbReference type="NCBI Taxonomy" id="945553"/>
    <lineage>
        <taxon>Eukaryota</taxon>
        <taxon>Fungi</taxon>
        <taxon>Dikarya</taxon>
        <taxon>Basidiomycota</taxon>
        <taxon>Agaricomycotina</taxon>
        <taxon>Agaricomycetes</taxon>
        <taxon>Agaricomycetidae</taxon>
        <taxon>Agaricales</taxon>
        <taxon>Agaricineae</taxon>
        <taxon>Strophariaceae</taxon>
        <taxon>Hypholoma</taxon>
    </lineage>
</organism>
<gene>
    <name evidence="3" type="ORF">HYPSUDRAFT_82839</name>
</gene>